<keyword evidence="2 5" id="KW-0812">Transmembrane</keyword>
<protein>
    <submittedName>
        <fullName evidence="7">UDP-N-acetylglucosamine/UDP-glucose/GDP-mannose transporter</fullName>
    </submittedName>
</protein>
<dbReference type="AlphaFoldDB" id="A0A9Q1HBM3"/>
<dbReference type="EMBL" id="JAIZAY010000006">
    <property type="protein sequence ID" value="KAJ8040065.1"/>
    <property type="molecule type" value="Genomic_DNA"/>
</dbReference>
<organism evidence="7 8">
    <name type="scientific">Holothuria leucospilota</name>
    <name type="common">Black long sea cucumber</name>
    <name type="synonym">Mertensiothuria leucospilota</name>
    <dbReference type="NCBI Taxonomy" id="206669"/>
    <lineage>
        <taxon>Eukaryota</taxon>
        <taxon>Metazoa</taxon>
        <taxon>Echinodermata</taxon>
        <taxon>Eleutherozoa</taxon>
        <taxon>Echinozoa</taxon>
        <taxon>Holothuroidea</taxon>
        <taxon>Aspidochirotacea</taxon>
        <taxon>Aspidochirotida</taxon>
        <taxon>Holothuriidae</taxon>
        <taxon>Holothuria</taxon>
    </lineage>
</organism>
<sequence length="352" mass="38949">MVVVKRSGSLTVLSKMSGSGKDARVDIQADGGDAEKPATWLRICAALFYATSSFLIVIFNKSLLTNYRFPSIQIVGIGQMMATIILLYVAKIIGIIHFPDMGRDIPRKVWPLPIIYLCNLLLGLGSTKRVSLPMFTVLRRFTILFTLIAERILLGRVASLRIKVIVFTMLLGAVVAAINDLAFDLVGYVFILSNDVFTASYSVFMKKKINAKDLGKFGILFYNSAFMVIPAIIIAHSTGDFEIARQYSNWDDIQFICLFIAVCIMGFVLMYSTLLCTAYNSPLTTNITGTLKNLLVTYVGMVFGGDYIFTWANFVGLNISVCGSLFYTYFAFVERKPESPSNTKSTSLAING</sequence>
<accession>A0A9Q1HBM3</accession>
<dbReference type="GO" id="GO:0016020">
    <property type="term" value="C:membrane"/>
    <property type="evidence" value="ECO:0007669"/>
    <property type="project" value="UniProtKB-SubCell"/>
</dbReference>
<evidence type="ECO:0000313" key="8">
    <source>
        <dbReference type="Proteomes" id="UP001152320"/>
    </source>
</evidence>
<feature type="transmembrane region" description="Helical" evidence="5">
    <location>
        <begin position="217"/>
        <end position="238"/>
    </location>
</feature>
<evidence type="ECO:0000256" key="1">
    <source>
        <dbReference type="ARBA" id="ARBA00004141"/>
    </source>
</evidence>
<keyword evidence="3 5" id="KW-1133">Transmembrane helix</keyword>
<dbReference type="Pfam" id="PF03151">
    <property type="entry name" value="TPT"/>
    <property type="match status" value="1"/>
</dbReference>
<reference evidence="7" key="1">
    <citation type="submission" date="2021-10" db="EMBL/GenBank/DDBJ databases">
        <title>Tropical sea cucumber genome reveals ecological adaptation and Cuvierian tubules defense mechanism.</title>
        <authorList>
            <person name="Chen T."/>
        </authorList>
    </citation>
    <scope>NUCLEOTIDE SEQUENCE</scope>
    <source>
        <strain evidence="7">Nanhai2018</strain>
        <tissue evidence="7">Muscle</tissue>
    </source>
</reference>
<proteinExistence type="predicted"/>
<feature type="transmembrane region" description="Helical" evidence="5">
    <location>
        <begin position="185"/>
        <end position="205"/>
    </location>
</feature>
<comment type="subcellular location">
    <subcellularLocation>
        <location evidence="1">Membrane</location>
        <topology evidence="1">Multi-pass membrane protein</topology>
    </subcellularLocation>
</comment>
<evidence type="ECO:0000256" key="4">
    <source>
        <dbReference type="ARBA" id="ARBA00023136"/>
    </source>
</evidence>
<dbReference type="Proteomes" id="UP001152320">
    <property type="component" value="Chromosome 6"/>
</dbReference>
<dbReference type="InterPro" id="IPR004853">
    <property type="entry name" value="Sugar_P_trans_dom"/>
</dbReference>
<feature type="transmembrane region" description="Helical" evidence="5">
    <location>
        <begin position="71"/>
        <end position="89"/>
    </location>
</feature>
<feature type="domain" description="Sugar phosphate transporter" evidence="6">
    <location>
        <begin position="46"/>
        <end position="327"/>
    </location>
</feature>
<dbReference type="OrthoDB" id="417037at2759"/>
<feature type="transmembrane region" description="Helical" evidence="5">
    <location>
        <begin position="160"/>
        <end position="179"/>
    </location>
</feature>
<feature type="transmembrane region" description="Helical" evidence="5">
    <location>
        <begin position="109"/>
        <end position="126"/>
    </location>
</feature>
<evidence type="ECO:0000256" key="5">
    <source>
        <dbReference type="SAM" id="Phobius"/>
    </source>
</evidence>
<feature type="transmembrane region" description="Helical" evidence="5">
    <location>
        <begin position="253"/>
        <end position="279"/>
    </location>
</feature>
<feature type="transmembrane region" description="Helical" evidence="5">
    <location>
        <begin position="291"/>
        <end position="309"/>
    </location>
</feature>
<feature type="transmembrane region" description="Helical" evidence="5">
    <location>
        <begin position="315"/>
        <end position="333"/>
    </location>
</feature>
<name>A0A9Q1HBM3_HOLLE</name>
<dbReference type="PANTHER" id="PTHR11132">
    <property type="entry name" value="SOLUTE CARRIER FAMILY 35"/>
    <property type="match status" value="1"/>
</dbReference>
<keyword evidence="4 5" id="KW-0472">Membrane</keyword>
<evidence type="ECO:0000313" key="7">
    <source>
        <dbReference type="EMBL" id="KAJ8040065.1"/>
    </source>
</evidence>
<evidence type="ECO:0000259" key="6">
    <source>
        <dbReference type="Pfam" id="PF03151"/>
    </source>
</evidence>
<keyword evidence="8" id="KW-1185">Reference proteome</keyword>
<evidence type="ECO:0000256" key="3">
    <source>
        <dbReference type="ARBA" id="ARBA00022989"/>
    </source>
</evidence>
<dbReference type="InterPro" id="IPR050186">
    <property type="entry name" value="TPT_transporter"/>
</dbReference>
<gene>
    <name evidence="7" type="ORF">HOLleu_14257</name>
</gene>
<comment type="caution">
    <text evidence="7">The sequence shown here is derived from an EMBL/GenBank/DDBJ whole genome shotgun (WGS) entry which is preliminary data.</text>
</comment>
<evidence type="ECO:0000256" key="2">
    <source>
        <dbReference type="ARBA" id="ARBA00022692"/>
    </source>
</evidence>
<feature type="transmembrane region" description="Helical" evidence="5">
    <location>
        <begin position="40"/>
        <end position="59"/>
    </location>
</feature>